<dbReference type="GO" id="GO:0005829">
    <property type="term" value="C:cytosol"/>
    <property type="evidence" value="ECO:0007669"/>
    <property type="project" value="TreeGrafter"/>
</dbReference>
<reference evidence="4" key="1">
    <citation type="journal article" date="2010" name="Nature">
        <title>The Amphimedon queenslandica genome and the evolution of animal complexity.</title>
        <authorList>
            <person name="Srivastava M."/>
            <person name="Simakov O."/>
            <person name="Chapman J."/>
            <person name="Fahey B."/>
            <person name="Gauthier M.E."/>
            <person name="Mitros T."/>
            <person name="Richards G.S."/>
            <person name="Conaco C."/>
            <person name="Dacre M."/>
            <person name="Hellsten U."/>
            <person name="Larroux C."/>
            <person name="Putnam N.H."/>
            <person name="Stanke M."/>
            <person name="Adamska M."/>
            <person name="Darling A."/>
            <person name="Degnan S.M."/>
            <person name="Oakley T.H."/>
            <person name="Plachetzki D.C."/>
            <person name="Zhai Y."/>
            <person name="Adamski M."/>
            <person name="Calcino A."/>
            <person name="Cummins S.F."/>
            <person name="Goodstein D.M."/>
            <person name="Harris C."/>
            <person name="Jackson D.J."/>
            <person name="Leys S.P."/>
            <person name="Shu S."/>
            <person name="Woodcroft B.J."/>
            <person name="Vervoort M."/>
            <person name="Kosik K.S."/>
            <person name="Manning G."/>
            <person name="Degnan B.M."/>
            <person name="Rokhsar D.S."/>
        </authorList>
    </citation>
    <scope>NUCLEOTIDE SEQUENCE [LARGE SCALE GENOMIC DNA]</scope>
</reference>
<dbReference type="GO" id="GO:0009116">
    <property type="term" value="P:nucleoside metabolic process"/>
    <property type="evidence" value="ECO:0007669"/>
    <property type="project" value="InterPro"/>
</dbReference>
<sequence length="415" mass="44959">MKCTLPGTKSPTNSGKEQHWSWFESSTEEKSVNDADGSPRNADSSDPVQTITDSNALSKTVSDDTTQDNTAPAPTIAKDGATSTVGAEEGQPSAQVNQPPTTGGGNTVFNIYNINSQVQGQGNNCTVSGSTQTSTNLFNSMNTVTVAGKEENVSDDVTKGIKFLLMTATDPELKEVLEYLKPLDGQNKVIKKLKEGGVDIYIGKYGKHPVVVVQSAPTKEDQGSLPAEAVTNKMMEIFKPRYIIAIGICFKLHQKVNLGDVIVSDCIMNLHNIRMEPDCINPRIKYPVQAGDTLVPLFRKADNFKKMKSSNKVNAEEVKVHCGPMVSVPALVDDPEFKEKIKKACPDALAGEMEGAGIFYAAIKAKHKVEAIVIKAVADLADGKKIEYKAWKPFACQAAAEYVLHHLDDDRTIDL</sequence>
<dbReference type="AlphaFoldDB" id="A0AAN0JYL0"/>
<dbReference type="GeneID" id="109590539"/>
<evidence type="ECO:0000259" key="2">
    <source>
        <dbReference type="Pfam" id="PF01048"/>
    </source>
</evidence>
<dbReference type="PANTHER" id="PTHR46832">
    <property type="entry name" value="5'-METHYLTHIOADENOSINE/S-ADENOSYLHOMOCYSTEINE NUCLEOSIDASE"/>
    <property type="match status" value="1"/>
</dbReference>
<dbReference type="GO" id="GO:0008930">
    <property type="term" value="F:methylthioadenosine nucleosidase activity"/>
    <property type="evidence" value="ECO:0007669"/>
    <property type="project" value="TreeGrafter"/>
</dbReference>
<dbReference type="Proteomes" id="UP000007879">
    <property type="component" value="Unassembled WGS sequence"/>
</dbReference>
<dbReference type="Gene3D" id="3.40.50.1580">
    <property type="entry name" value="Nucleoside phosphorylase domain"/>
    <property type="match status" value="1"/>
</dbReference>
<dbReference type="KEGG" id="aqu:109590539"/>
<feature type="region of interest" description="Disordered" evidence="1">
    <location>
        <begin position="1"/>
        <end position="105"/>
    </location>
</feature>
<feature type="compositionally biased region" description="Polar residues" evidence="1">
    <location>
        <begin position="92"/>
        <end position="105"/>
    </location>
</feature>
<dbReference type="SUPFAM" id="SSF53167">
    <property type="entry name" value="Purine and uridine phosphorylases"/>
    <property type="match status" value="1"/>
</dbReference>
<dbReference type="GO" id="GO:0008782">
    <property type="term" value="F:adenosylhomocysteine nucleosidase activity"/>
    <property type="evidence" value="ECO:0007669"/>
    <property type="project" value="TreeGrafter"/>
</dbReference>
<evidence type="ECO:0000313" key="4">
    <source>
        <dbReference type="Proteomes" id="UP000007879"/>
    </source>
</evidence>
<feature type="compositionally biased region" description="Polar residues" evidence="1">
    <location>
        <begin position="41"/>
        <end position="72"/>
    </location>
</feature>
<dbReference type="CDD" id="cd09008">
    <property type="entry name" value="MTAN"/>
    <property type="match status" value="1"/>
</dbReference>
<proteinExistence type="predicted"/>
<keyword evidence="4" id="KW-1185">Reference proteome</keyword>
<feature type="domain" description="Nucleoside phosphorylase" evidence="2">
    <location>
        <begin position="163"/>
        <end position="389"/>
    </location>
</feature>
<dbReference type="PANTHER" id="PTHR46832:SF1">
    <property type="entry name" value="5'-METHYLTHIOADENOSINE_S-ADENOSYLHOMOCYSTEINE NUCLEOSIDASE"/>
    <property type="match status" value="1"/>
</dbReference>
<evidence type="ECO:0000256" key="1">
    <source>
        <dbReference type="SAM" id="MobiDB-lite"/>
    </source>
</evidence>
<dbReference type="RefSeq" id="XP_019861993.1">
    <property type="nucleotide sequence ID" value="XM_020006434.1"/>
</dbReference>
<dbReference type="InterPro" id="IPR035994">
    <property type="entry name" value="Nucleoside_phosphorylase_sf"/>
</dbReference>
<dbReference type="InterPro" id="IPR000845">
    <property type="entry name" value="Nucleoside_phosphorylase_d"/>
</dbReference>
<dbReference type="Pfam" id="PF01048">
    <property type="entry name" value="PNP_UDP_1"/>
    <property type="match status" value="1"/>
</dbReference>
<dbReference type="GO" id="GO:0019284">
    <property type="term" value="P:L-methionine salvage from S-adenosylmethionine"/>
    <property type="evidence" value="ECO:0007669"/>
    <property type="project" value="TreeGrafter"/>
</dbReference>
<protein>
    <recommendedName>
        <fullName evidence="2">Nucleoside phosphorylase domain-containing protein</fullName>
    </recommendedName>
</protein>
<organism evidence="3 4">
    <name type="scientific">Amphimedon queenslandica</name>
    <name type="common">Sponge</name>
    <dbReference type="NCBI Taxonomy" id="400682"/>
    <lineage>
        <taxon>Eukaryota</taxon>
        <taxon>Metazoa</taxon>
        <taxon>Porifera</taxon>
        <taxon>Demospongiae</taxon>
        <taxon>Heteroscleromorpha</taxon>
        <taxon>Haplosclerida</taxon>
        <taxon>Niphatidae</taxon>
        <taxon>Amphimedon</taxon>
    </lineage>
</organism>
<accession>A0AAN0JYL0</accession>
<evidence type="ECO:0000313" key="3">
    <source>
        <dbReference type="EnsemblMetazoa" id="XP_019861993.1"/>
    </source>
</evidence>
<name>A0AAN0JYL0_AMPQE</name>
<dbReference type="EnsemblMetazoa" id="XM_020006434.1">
    <property type="protein sequence ID" value="XP_019861993.1"/>
    <property type="gene ID" value="LOC109590539"/>
</dbReference>
<reference evidence="3" key="2">
    <citation type="submission" date="2024-06" db="UniProtKB">
        <authorList>
            <consortium name="EnsemblMetazoa"/>
        </authorList>
    </citation>
    <scope>IDENTIFICATION</scope>
</reference>